<dbReference type="GeneID" id="67021721"/>
<dbReference type="Proteomes" id="UP000676310">
    <property type="component" value="Unassembled WGS sequence"/>
</dbReference>
<proteinExistence type="predicted"/>
<evidence type="ECO:0000256" key="1">
    <source>
        <dbReference type="SAM" id="MobiDB-lite"/>
    </source>
</evidence>
<protein>
    <submittedName>
        <fullName evidence="2">Uncharacterized protein</fullName>
    </submittedName>
</protein>
<dbReference type="OrthoDB" id="443772at2759"/>
<dbReference type="AlphaFoldDB" id="A0A8J2N9U0"/>
<dbReference type="EMBL" id="CAJRGZ010000025">
    <property type="protein sequence ID" value="CAG5180901.1"/>
    <property type="molecule type" value="Genomic_DNA"/>
</dbReference>
<dbReference type="RefSeq" id="XP_043173063.1">
    <property type="nucleotide sequence ID" value="XM_043317128.1"/>
</dbReference>
<keyword evidence="3" id="KW-1185">Reference proteome</keyword>
<feature type="region of interest" description="Disordered" evidence="1">
    <location>
        <begin position="156"/>
        <end position="182"/>
    </location>
</feature>
<sequence length="271" mass="29818">MSKDIYFEGDDEVLPFTTPSPISTFQKPSDILDVPPAAPNTIWYLSIIKPHTDSHDIIGPTKAFRHLLPRIEDIVSNSPRAIDKLAELKEIEDILGEKETNEDFFRDGFEIFIVEGQRGSYTILKIIREVNKDIFDILPAPVYTVISCGPLEHAAVPAKSSSSSSKTTSSASLSSSFSPGRPKGYATTTQLHGSYIERAAARATTEHIMTDLLLDEEKVKEIGRWEKGSKGGGVLMGMNATTMWEVKVVYADDPIGRAQEEAGRGDDAFIL</sequence>
<accession>A0A8J2N9U0</accession>
<comment type="caution">
    <text evidence="2">The sequence shown here is derived from an EMBL/GenBank/DDBJ whole genome shotgun (WGS) entry which is preliminary data.</text>
</comment>
<name>A0A8J2N9U0_9PLEO</name>
<reference evidence="2" key="1">
    <citation type="submission" date="2021-05" db="EMBL/GenBank/DDBJ databases">
        <authorList>
            <person name="Stam R."/>
        </authorList>
    </citation>
    <scope>NUCLEOTIDE SEQUENCE</scope>
    <source>
        <strain evidence="2">CS162</strain>
    </source>
</reference>
<evidence type="ECO:0000313" key="2">
    <source>
        <dbReference type="EMBL" id="CAG5180901.1"/>
    </source>
</evidence>
<feature type="compositionally biased region" description="Low complexity" evidence="1">
    <location>
        <begin position="158"/>
        <end position="178"/>
    </location>
</feature>
<organism evidence="2 3">
    <name type="scientific">Alternaria atra</name>
    <dbReference type="NCBI Taxonomy" id="119953"/>
    <lineage>
        <taxon>Eukaryota</taxon>
        <taxon>Fungi</taxon>
        <taxon>Dikarya</taxon>
        <taxon>Ascomycota</taxon>
        <taxon>Pezizomycotina</taxon>
        <taxon>Dothideomycetes</taxon>
        <taxon>Pleosporomycetidae</taxon>
        <taxon>Pleosporales</taxon>
        <taxon>Pleosporineae</taxon>
        <taxon>Pleosporaceae</taxon>
        <taxon>Alternaria</taxon>
        <taxon>Alternaria sect. Ulocladioides</taxon>
    </lineage>
</organism>
<evidence type="ECO:0000313" key="3">
    <source>
        <dbReference type="Proteomes" id="UP000676310"/>
    </source>
</evidence>
<gene>
    <name evidence="2" type="ORF">ALTATR162_LOCUS9494</name>
</gene>